<feature type="compositionally biased region" description="Polar residues" evidence="4">
    <location>
        <begin position="270"/>
        <end position="282"/>
    </location>
</feature>
<dbReference type="Proteomes" id="UP000316270">
    <property type="component" value="Chromosome 16"/>
</dbReference>
<feature type="repeat" description="ANK" evidence="3">
    <location>
        <begin position="660"/>
        <end position="692"/>
    </location>
</feature>
<protein>
    <submittedName>
        <fullName evidence="5">Uncharacterized protein</fullName>
    </submittedName>
</protein>
<dbReference type="Pfam" id="PF12796">
    <property type="entry name" value="Ank_2"/>
    <property type="match status" value="4"/>
</dbReference>
<dbReference type="SMART" id="SM00248">
    <property type="entry name" value="ANK"/>
    <property type="match status" value="14"/>
</dbReference>
<feature type="region of interest" description="Disordered" evidence="4">
    <location>
        <begin position="1004"/>
        <end position="1033"/>
    </location>
</feature>
<dbReference type="PRINTS" id="PR01415">
    <property type="entry name" value="ANKYRIN"/>
</dbReference>
<dbReference type="Pfam" id="PF13637">
    <property type="entry name" value="Ank_4"/>
    <property type="match status" value="1"/>
</dbReference>
<evidence type="ECO:0000256" key="3">
    <source>
        <dbReference type="PROSITE-ProRule" id="PRU00023"/>
    </source>
</evidence>
<dbReference type="AlphaFoldDB" id="A0A517LMC2"/>
<feature type="repeat" description="ANK" evidence="3">
    <location>
        <begin position="428"/>
        <end position="460"/>
    </location>
</feature>
<feature type="repeat" description="ANK" evidence="3">
    <location>
        <begin position="796"/>
        <end position="828"/>
    </location>
</feature>
<dbReference type="PANTHER" id="PTHR24198:SF165">
    <property type="entry name" value="ANKYRIN REPEAT-CONTAINING PROTEIN-RELATED"/>
    <property type="match status" value="1"/>
</dbReference>
<feature type="repeat" description="ANK" evidence="3">
    <location>
        <begin position="593"/>
        <end position="625"/>
    </location>
</feature>
<feature type="repeat" description="ANK" evidence="3">
    <location>
        <begin position="527"/>
        <end position="559"/>
    </location>
</feature>
<dbReference type="PROSITE" id="PS50297">
    <property type="entry name" value="ANK_REP_REGION"/>
    <property type="match status" value="12"/>
</dbReference>
<feature type="repeat" description="ANK" evidence="3">
    <location>
        <begin position="759"/>
        <end position="791"/>
    </location>
</feature>
<evidence type="ECO:0000313" key="5">
    <source>
        <dbReference type="EMBL" id="QDS76771.1"/>
    </source>
</evidence>
<proteinExistence type="predicted"/>
<feature type="region of interest" description="Disordered" evidence="4">
    <location>
        <begin position="218"/>
        <end position="282"/>
    </location>
</feature>
<dbReference type="PANTHER" id="PTHR24198">
    <property type="entry name" value="ANKYRIN REPEAT AND PROTEIN KINASE DOMAIN-CONTAINING PROTEIN"/>
    <property type="match status" value="1"/>
</dbReference>
<sequence>MDPISFIGTLASAGTIVAAITKCAHTLARLRGRFQEADITLRLLLAELSAVKAALVQVEDWANYSASNSPVNENLASGFSDSLDGCQLAMNLLGEEVSRLAAGFGENEDDTRARMRTVWNDSSMKDHQQRLHGQIAALQLLLQAVHIRTISGQAQFLREPKSRQIIEQMKDDTSSLRVIARSSRTATSVLARTESTVGSTIFPFDQAMLNTRVYQANGREATERRRGHTVENSAASQRREEEEREYAGAPVSPRPSESVSSRTLAPTIRVQDTASSNYLQGEQWTRPRPYEVSVASEPVSSRPRHVMPLAALSESALLSSGMQVPHRTKSDEIKGGIFAGLRQKTSRLSLNFSSKGQLSPRSPVSPSAGLQRGRRRSENDINRSIDLNASHSVDAIPLIVRAAQEGSMREIEELLDQGAKIEQMTSATRRTALAVAAHCGNDDIVGVLLQRGASLSVVDFSGMTPLHLAASRGHYRVVEQLLHDRADIDCLTPDRKTPLRLASDEGYDEVAILLLHRDAKVNARDSQQLTALHAAAKAGDVGMVDILVANGADVEAKDAVFMAAIHYAARGGHNAILETLLKKKSNLECPGMASKTPLMFACEAGHKQTVELLLKRRASLKQKADGDMTALHWASYNGHAEIVELLLQKQRSLLEAKTRDGRTPLHVATLARSFATAEILIRKGAAIEAQCSVMTRPLHYACDSGELSTVQLLVSSGASIEAENLHGRRPMHIAALKGSREITQLLLAKAASIDVRDAVGERPLCLAAAHGHLGLVQLLLDSGAATRLKFRDGQSHEDSPLCLAAKYGHLSVVLELLSRGASVRQRDEQDWPPLRYAAFFGHPSVVEVLLEAGASISGISSGGWGFNLTAERIGFANTNITEERKQRVLELLQVAEARERSQVSTAASPPTTQAYIPQRDGVVEADDHVSVPEMPTRPPPDPNSVAAIAALASQVSRDRPAGFHFLAPALESGAPNPYLGAPSLHQPYPPPTSLEPTISPYQSIPFTSPSMPKSAPPAPPGRPTDSVSSQLSTTQAELDRLQTLICSSCRLAGSAVPDLTCAACRRAVFRFSYDQTPSEHLGPTAGNKRPVSYADGTGAFVHELGS</sequence>
<feature type="repeat" description="ANK" evidence="3">
    <location>
        <begin position="494"/>
        <end position="526"/>
    </location>
</feature>
<keyword evidence="2 3" id="KW-0040">ANK repeat</keyword>
<dbReference type="PROSITE" id="PS50088">
    <property type="entry name" value="ANK_REPEAT"/>
    <property type="match status" value="12"/>
</dbReference>
<keyword evidence="1" id="KW-0677">Repeat</keyword>
<feature type="repeat" description="ANK" evidence="3">
    <location>
        <begin position="626"/>
        <end position="649"/>
    </location>
</feature>
<name>A0A517LMC2_9PEZI</name>
<dbReference type="OrthoDB" id="539213at2759"/>
<keyword evidence="6" id="KW-1185">Reference proteome</keyword>
<feature type="repeat" description="ANK" evidence="3">
    <location>
        <begin position="829"/>
        <end position="861"/>
    </location>
</feature>
<feature type="repeat" description="ANK" evidence="3">
    <location>
        <begin position="697"/>
        <end position="725"/>
    </location>
</feature>
<dbReference type="Pfam" id="PF00023">
    <property type="entry name" value="Ank"/>
    <property type="match status" value="2"/>
</dbReference>
<dbReference type="InterPro" id="IPR036770">
    <property type="entry name" value="Ankyrin_rpt-contain_sf"/>
</dbReference>
<reference evidence="5 6" key="1">
    <citation type="submission" date="2019-07" db="EMBL/GenBank/DDBJ databases">
        <title>Finished genome of Venturia effusa.</title>
        <authorList>
            <person name="Young C.A."/>
            <person name="Cox M.P."/>
            <person name="Ganley A.R.D."/>
            <person name="David W.J."/>
        </authorList>
    </citation>
    <scope>NUCLEOTIDE SEQUENCE [LARGE SCALE GENOMIC DNA]</scope>
    <source>
        <strain evidence="6">albino</strain>
    </source>
</reference>
<feature type="repeat" description="ANK" evidence="3">
    <location>
        <begin position="461"/>
        <end position="493"/>
    </location>
</feature>
<organism evidence="5 6">
    <name type="scientific">Venturia effusa</name>
    <dbReference type="NCBI Taxonomy" id="50376"/>
    <lineage>
        <taxon>Eukaryota</taxon>
        <taxon>Fungi</taxon>
        <taxon>Dikarya</taxon>
        <taxon>Ascomycota</taxon>
        <taxon>Pezizomycotina</taxon>
        <taxon>Dothideomycetes</taxon>
        <taxon>Pleosporomycetidae</taxon>
        <taxon>Venturiales</taxon>
        <taxon>Venturiaceae</taxon>
        <taxon>Venturia</taxon>
    </lineage>
</organism>
<gene>
    <name evidence="5" type="ORF">FKW77_001903</name>
</gene>
<dbReference type="Gene3D" id="1.25.40.20">
    <property type="entry name" value="Ankyrin repeat-containing domain"/>
    <property type="match status" value="3"/>
</dbReference>
<evidence type="ECO:0000313" key="6">
    <source>
        <dbReference type="Proteomes" id="UP000316270"/>
    </source>
</evidence>
<dbReference type="SUPFAM" id="SSF48403">
    <property type="entry name" value="Ankyrin repeat"/>
    <property type="match status" value="2"/>
</dbReference>
<feature type="compositionally biased region" description="Low complexity" evidence="4">
    <location>
        <begin position="250"/>
        <end position="262"/>
    </location>
</feature>
<feature type="repeat" description="ANK" evidence="3">
    <location>
        <begin position="726"/>
        <end position="758"/>
    </location>
</feature>
<evidence type="ECO:0000256" key="2">
    <source>
        <dbReference type="ARBA" id="ARBA00023043"/>
    </source>
</evidence>
<dbReference type="EMBL" id="CP042200">
    <property type="protein sequence ID" value="QDS76771.1"/>
    <property type="molecule type" value="Genomic_DNA"/>
</dbReference>
<dbReference type="InterPro" id="IPR002110">
    <property type="entry name" value="Ankyrin_rpt"/>
</dbReference>
<accession>A0A517LMC2</accession>
<feature type="compositionally biased region" description="Polar residues" evidence="4">
    <location>
        <begin position="352"/>
        <end position="365"/>
    </location>
</feature>
<feature type="region of interest" description="Disordered" evidence="4">
    <location>
        <begin position="352"/>
        <end position="384"/>
    </location>
</feature>
<evidence type="ECO:0000256" key="4">
    <source>
        <dbReference type="SAM" id="MobiDB-lite"/>
    </source>
</evidence>
<dbReference type="STRING" id="50376.A0A517LMC2"/>
<evidence type="ECO:0000256" key="1">
    <source>
        <dbReference type="ARBA" id="ARBA00022737"/>
    </source>
</evidence>